<keyword evidence="3" id="KW-0808">Transferase</keyword>
<dbReference type="GO" id="GO:0005737">
    <property type="term" value="C:cytoplasm"/>
    <property type="evidence" value="ECO:0007669"/>
    <property type="project" value="TreeGrafter"/>
</dbReference>
<dbReference type="PANTHER" id="PTHR43968:SF6">
    <property type="entry name" value="GLUTATHIONE S-TRANSFERASE OMEGA"/>
    <property type="match status" value="1"/>
</dbReference>
<dbReference type="SFLD" id="SFLDS00019">
    <property type="entry name" value="Glutathione_Transferase_(cytos"/>
    <property type="match status" value="1"/>
</dbReference>
<dbReference type="InterPro" id="IPR036249">
    <property type="entry name" value="Thioredoxin-like_sf"/>
</dbReference>
<dbReference type="SUPFAM" id="SSF47616">
    <property type="entry name" value="GST C-terminal domain-like"/>
    <property type="match status" value="1"/>
</dbReference>
<dbReference type="eggNOG" id="COG0625">
    <property type="taxonomic scope" value="Bacteria"/>
</dbReference>
<dbReference type="InterPro" id="IPR036282">
    <property type="entry name" value="Glutathione-S-Trfase_C_sf"/>
</dbReference>
<evidence type="ECO:0000259" key="2">
    <source>
        <dbReference type="PROSITE" id="PS50405"/>
    </source>
</evidence>
<dbReference type="Proteomes" id="UP000028702">
    <property type="component" value="Unassembled WGS sequence"/>
</dbReference>
<dbReference type="InterPro" id="IPR040079">
    <property type="entry name" value="Glutathione_S-Trfase"/>
</dbReference>
<dbReference type="STRING" id="1333998.M2A_2730"/>
<feature type="domain" description="GST N-terminal" evidence="1">
    <location>
        <begin position="4"/>
        <end position="83"/>
    </location>
</feature>
<dbReference type="Pfam" id="PF13417">
    <property type="entry name" value="GST_N_3"/>
    <property type="match status" value="1"/>
</dbReference>
<reference evidence="3 4" key="1">
    <citation type="submission" date="2014-07" db="EMBL/GenBank/DDBJ databases">
        <title>Tepidicaulis marinum gen. nov., sp. nov., a novel marine bacterium denitrifying nitrate to nitrous oxide strictly under microaerobic conditions.</title>
        <authorList>
            <person name="Takeuchi M."/>
            <person name="Yamagishi T."/>
            <person name="Kamagata Y."/>
            <person name="Oshima K."/>
            <person name="Hattori M."/>
            <person name="Katayama T."/>
            <person name="Hanada S."/>
            <person name="Tamaki H."/>
            <person name="Marumo K."/>
            <person name="Maeda H."/>
            <person name="Nedachi M."/>
            <person name="Iwasaki W."/>
            <person name="Suwa Y."/>
            <person name="Sakata S."/>
        </authorList>
    </citation>
    <scope>NUCLEOTIDE SEQUENCE [LARGE SCALE GENOMIC DNA]</scope>
    <source>
        <strain evidence="3 4">MA2</strain>
    </source>
</reference>
<protein>
    <submittedName>
        <fullName evidence="3">Glutathione-S-transferase domain-containing protein</fullName>
    </submittedName>
</protein>
<dbReference type="Pfam" id="PF13410">
    <property type="entry name" value="GST_C_2"/>
    <property type="match status" value="1"/>
</dbReference>
<dbReference type="Gene3D" id="3.40.30.10">
    <property type="entry name" value="Glutaredoxin"/>
    <property type="match status" value="1"/>
</dbReference>
<dbReference type="PROSITE" id="PS50405">
    <property type="entry name" value="GST_CTER"/>
    <property type="match status" value="1"/>
</dbReference>
<dbReference type="InterPro" id="IPR050983">
    <property type="entry name" value="GST_Omega/HSP26"/>
</dbReference>
<accession>A0A081BDW3</accession>
<dbReference type="CDD" id="cd03196">
    <property type="entry name" value="GST_C_5"/>
    <property type="match status" value="1"/>
</dbReference>
<dbReference type="GO" id="GO:0016740">
    <property type="term" value="F:transferase activity"/>
    <property type="evidence" value="ECO:0007669"/>
    <property type="project" value="UniProtKB-KW"/>
</dbReference>
<dbReference type="SUPFAM" id="SSF52833">
    <property type="entry name" value="Thioredoxin-like"/>
    <property type="match status" value="1"/>
</dbReference>
<comment type="caution">
    <text evidence="3">The sequence shown here is derived from an EMBL/GenBank/DDBJ whole genome shotgun (WGS) entry which is preliminary data.</text>
</comment>
<dbReference type="AlphaFoldDB" id="A0A081BDW3"/>
<name>A0A081BDW3_9HYPH</name>
<gene>
    <name evidence="3" type="ORF">M2A_2730</name>
</gene>
<feature type="domain" description="GST C-terminal" evidence="2">
    <location>
        <begin position="88"/>
        <end position="208"/>
    </location>
</feature>
<dbReference type="PROSITE" id="PS51354">
    <property type="entry name" value="GLUTAREDOXIN_2"/>
    <property type="match status" value="1"/>
</dbReference>
<dbReference type="PANTHER" id="PTHR43968">
    <property type="match status" value="1"/>
</dbReference>
<proteinExistence type="predicted"/>
<sequence length="221" mass="25081">MDAPLPILYSFRRCPYAMRARMALFSAGIPCRLREVVLRDKPAEMLKASPKGTVPVLVLPDGKVVEESFDVMRWALGQRDPEGLMALSPGEREEAEALIAETEEEFKPHLDRYKYANRYDGAEPEEHREAGLAFLQRLEARLGDQPFLFGAKKSYADIAVAPFVRQFAFVDKAWFGEQSLPGVQRWLENFLSSALFAAVMKKYPQWKSGDPEPLFPPEDRA</sequence>
<dbReference type="Gene3D" id="1.20.1050.10">
    <property type="match status" value="1"/>
</dbReference>
<dbReference type="InterPro" id="IPR004045">
    <property type="entry name" value="Glutathione_S-Trfase_N"/>
</dbReference>
<dbReference type="CDD" id="cd03060">
    <property type="entry name" value="GST_N_Omega_like"/>
    <property type="match status" value="1"/>
</dbReference>
<dbReference type="InterPro" id="IPR010987">
    <property type="entry name" value="Glutathione-S-Trfase_C-like"/>
</dbReference>
<evidence type="ECO:0000313" key="4">
    <source>
        <dbReference type="Proteomes" id="UP000028702"/>
    </source>
</evidence>
<organism evidence="3 4">
    <name type="scientific">Tepidicaulis marinus</name>
    <dbReference type="NCBI Taxonomy" id="1333998"/>
    <lineage>
        <taxon>Bacteria</taxon>
        <taxon>Pseudomonadati</taxon>
        <taxon>Pseudomonadota</taxon>
        <taxon>Alphaproteobacteria</taxon>
        <taxon>Hyphomicrobiales</taxon>
        <taxon>Parvibaculaceae</taxon>
        <taxon>Tepidicaulis</taxon>
    </lineage>
</organism>
<evidence type="ECO:0000259" key="1">
    <source>
        <dbReference type="PROSITE" id="PS50404"/>
    </source>
</evidence>
<keyword evidence="4" id="KW-1185">Reference proteome</keyword>
<evidence type="ECO:0000313" key="3">
    <source>
        <dbReference type="EMBL" id="GAK46231.1"/>
    </source>
</evidence>
<dbReference type="PROSITE" id="PS50404">
    <property type="entry name" value="GST_NTER"/>
    <property type="match status" value="1"/>
</dbReference>
<dbReference type="RefSeq" id="WP_045448579.1">
    <property type="nucleotide sequence ID" value="NZ_BBIO01000016.1"/>
</dbReference>
<dbReference type="EMBL" id="BBIO01000016">
    <property type="protein sequence ID" value="GAK46231.1"/>
    <property type="molecule type" value="Genomic_DNA"/>
</dbReference>